<feature type="transmembrane region" description="Helical" evidence="1">
    <location>
        <begin position="97"/>
        <end position="118"/>
    </location>
</feature>
<dbReference type="AlphaFoldDB" id="A0A6C0GPZ4"/>
<dbReference type="RefSeq" id="WP_162446121.1">
    <property type="nucleotide sequence ID" value="NZ_CP048222.1"/>
</dbReference>
<dbReference type="GO" id="GO:0006417">
    <property type="term" value="P:regulation of translation"/>
    <property type="evidence" value="ECO:0007669"/>
    <property type="project" value="TreeGrafter"/>
</dbReference>
<dbReference type="EMBL" id="CP048222">
    <property type="protein sequence ID" value="QHT70138.1"/>
    <property type="molecule type" value="Genomic_DNA"/>
</dbReference>
<dbReference type="Proteomes" id="UP000480178">
    <property type="component" value="Chromosome"/>
</dbReference>
<evidence type="ECO:0000313" key="3">
    <source>
        <dbReference type="EMBL" id="QHT70138.1"/>
    </source>
</evidence>
<organism evidence="3 4">
    <name type="scientific">Rhodocytophaga rosea</name>
    <dbReference type="NCBI Taxonomy" id="2704465"/>
    <lineage>
        <taxon>Bacteria</taxon>
        <taxon>Pseudomonadati</taxon>
        <taxon>Bacteroidota</taxon>
        <taxon>Cytophagia</taxon>
        <taxon>Cytophagales</taxon>
        <taxon>Rhodocytophagaceae</taxon>
        <taxon>Rhodocytophaga</taxon>
    </lineage>
</organism>
<reference evidence="3 4" key="1">
    <citation type="submission" date="2020-01" db="EMBL/GenBank/DDBJ databases">
        <authorList>
            <person name="Kim M.K."/>
        </authorList>
    </citation>
    <scope>NUCLEOTIDE SEQUENCE [LARGE SCALE GENOMIC DNA]</scope>
    <source>
        <strain evidence="3 4">172606-1</strain>
    </source>
</reference>
<accession>A0A6C0GPZ4</accession>
<dbReference type="PANTHER" id="PTHR37461:SF1">
    <property type="entry name" value="ANTI-SIGMA-K FACTOR RSKA"/>
    <property type="match status" value="1"/>
</dbReference>
<sequence>MESYVLGIVSAEESAEIEALAHQYPQIKAEIEAIRASLEAYIMQHEEMPPAALKKKIWHKLEELEEDKANIIPASVITQPVTGRTAEVKPLGGWKRYLVAASLAGLIISVGANIFLYGQLQNTRQQLTEANTANSRLAQELEVNKANYSRATDELAIFSDPDNKVVYLKGLKPAPDATVVVYWNSQQKQVHLAVHNLPAHAADKQYQLWAIVGGKPVDAGMLDMNNPQQSLQKMKEIEKAEAFAITLEKKGGNPTPQGDMYVLGEV</sequence>
<keyword evidence="1" id="KW-0472">Membrane</keyword>
<dbReference type="InterPro" id="IPR018764">
    <property type="entry name" value="RskA_C"/>
</dbReference>
<evidence type="ECO:0000313" key="4">
    <source>
        <dbReference type="Proteomes" id="UP000480178"/>
    </source>
</evidence>
<keyword evidence="4" id="KW-1185">Reference proteome</keyword>
<dbReference type="Pfam" id="PF10099">
    <property type="entry name" value="RskA_C"/>
    <property type="match status" value="1"/>
</dbReference>
<feature type="domain" description="Anti-sigma K factor RskA C-terminal" evidence="2">
    <location>
        <begin position="99"/>
        <end position="259"/>
    </location>
</feature>
<name>A0A6C0GPZ4_9BACT</name>
<proteinExistence type="predicted"/>
<dbReference type="GO" id="GO:0005886">
    <property type="term" value="C:plasma membrane"/>
    <property type="evidence" value="ECO:0007669"/>
    <property type="project" value="InterPro"/>
</dbReference>
<keyword evidence="1" id="KW-0812">Transmembrane</keyword>
<dbReference type="PANTHER" id="PTHR37461">
    <property type="entry name" value="ANTI-SIGMA-K FACTOR RSKA"/>
    <property type="match status" value="1"/>
</dbReference>
<evidence type="ECO:0000256" key="1">
    <source>
        <dbReference type="SAM" id="Phobius"/>
    </source>
</evidence>
<protein>
    <submittedName>
        <fullName evidence="3">Anti-sigma factor</fullName>
    </submittedName>
</protein>
<keyword evidence="1" id="KW-1133">Transmembrane helix</keyword>
<gene>
    <name evidence="3" type="ORF">GXP67_27565</name>
</gene>
<dbReference type="KEGG" id="rhoz:GXP67_27565"/>
<evidence type="ECO:0000259" key="2">
    <source>
        <dbReference type="Pfam" id="PF10099"/>
    </source>
</evidence>
<dbReference type="InterPro" id="IPR051474">
    <property type="entry name" value="Anti-sigma-K/W_factor"/>
</dbReference>
<dbReference type="GO" id="GO:0016989">
    <property type="term" value="F:sigma factor antagonist activity"/>
    <property type="evidence" value="ECO:0007669"/>
    <property type="project" value="TreeGrafter"/>
</dbReference>